<keyword evidence="8 18" id="KW-0456">Lyase</keyword>
<dbReference type="PROSITE" id="PS00331">
    <property type="entry name" value="MALIC_ENZYMES"/>
    <property type="match status" value="1"/>
</dbReference>
<dbReference type="FunFam" id="3.40.50.720:FF:000182">
    <property type="entry name" value="NAD-dependent malic enzyme"/>
    <property type="match status" value="1"/>
</dbReference>
<accession>A0AAW8UH83</accession>
<feature type="domain" description="Malic enzyme NAD-binding" evidence="16">
    <location>
        <begin position="272"/>
        <end position="528"/>
    </location>
</feature>
<dbReference type="Pfam" id="PF03949">
    <property type="entry name" value="Malic_M"/>
    <property type="match status" value="1"/>
</dbReference>
<evidence type="ECO:0000256" key="3">
    <source>
        <dbReference type="ARBA" id="ARBA00008785"/>
    </source>
</evidence>
<sequence>MNEYSKYIHWRNIMKAHDILNNPFLNKGTAFTQEERKELGLIGLLPPHVQTIEEQAEQAYLQYVTKESDIEKRHFLMEIFNTNRTLFYYLFNQHIVEFNPIVYDPTIADTIENYSRLFVDPQYAAYLDINHPENIEETLKNAAGDRDIRLIVATDAEGILGIGDWGVQGVDISVGKLMIYTAAAGIDPASVLPIVIDAGTNRKELLEDHLYLGNRQERVYGDAYYQFIDQFVQTAESLFPKLYLHWEDFGRSNAATILDKYKQTIPTFNDDIQGTGIVVLGGIFGALDITGEKLTDQVYLCYGGGSAGAGIASRVHAEMVSEGLSEEEAYNHFFMVDKQGLLFDDMSDLTPAQKPFAKKRADFANAGDMTQLINVIKVAKPTILVGTSTNAGAFTKEVVEAMCENTARPVIFPISNPTKKLEATAEQVIEWSDGKAFVATGVPSGTIQYKGIDYQIGQANNALIYPGLGLGMLASEASLLTDEMIGAAAHSLSGLVDLSQPGAPVLPPFEYVADVSIKVAEAVANKAKEQGLAQAQETDMAKAVQNLKWYPTY</sequence>
<dbReference type="InterPro" id="IPR036291">
    <property type="entry name" value="NAD(P)-bd_dom_sf"/>
</dbReference>
<name>A0AAW8UH83_ENTCA</name>
<comment type="cofactor">
    <cofactor evidence="1">
        <name>NAD(+)</name>
        <dbReference type="ChEBI" id="CHEBI:57540"/>
    </cofactor>
</comment>
<comment type="subunit">
    <text evidence="4">Homodimer.</text>
</comment>
<feature type="active site" description="Proton acceptor" evidence="12">
    <location>
        <position position="176"/>
    </location>
</feature>
<evidence type="ECO:0000256" key="4">
    <source>
        <dbReference type="ARBA" id="ARBA00011738"/>
    </source>
</evidence>
<protein>
    <recommendedName>
        <fullName evidence="11">Malolactic enzyme</fullName>
        <ecNumber evidence="10">4.1.1.101</ecNumber>
    </recommendedName>
</protein>
<dbReference type="EC" id="4.1.1.101" evidence="10"/>
<dbReference type="SUPFAM" id="SSF51735">
    <property type="entry name" value="NAD(P)-binding Rossmann-fold domains"/>
    <property type="match status" value="1"/>
</dbReference>
<dbReference type="InterPro" id="IPR037062">
    <property type="entry name" value="Malic_N_dom_sf"/>
</dbReference>
<feature type="binding site" evidence="13">
    <location>
        <position position="460"/>
    </location>
    <ligand>
        <name>(S)-malate</name>
        <dbReference type="ChEBI" id="CHEBI:15589"/>
    </ligand>
</feature>
<feature type="active site" description="Proton donor" evidence="12">
    <location>
        <position position="103"/>
    </location>
</feature>
<evidence type="ECO:0000256" key="8">
    <source>
        <dbReference type="ARBA" id="ARBA00023239"/>
    </source>
</evidence>
<evidence type="ECO:0000256" key="1">
    <source>
        <dbReference type="ARBA" id="ARBA00001911"/>
    </source>
</evidence>
<feature type="binding site" evidence="14">
    <location>
        <position position="248"/>
    </location>
    <ligand>
        <name>a divalent metal cation</name>
        <dbReference type="ChEBI" id="CHEBI:60240"/>
    </ligand>
</feature>
<feature type="domain" description="Malic enzyme N-terminal" evidence="17">
    <location>
        <begin position="80"/>
        <end position="262"/>
    </location>
</feature>
<dbReference type="SMART" id="SM00919">
    <property type="entry name" value="Malic_M"/>
    <property type="match status" value="1"/>
</dbReference>
<dbReference type="InterPro" id="IPR012301">
    <property type="entry name" value="Malic_N_dom"/>
</dbReference>
<comment type="similarity">
    <text evidence="3 15">Belongs to the malic enzymes family.</text>
</comment>
<dbReference type="GO" id="GO:0043883">
    <property type="term" value="F:malolactic enzyme activity"/>
    <property type="evidence" value="ECO:0007669"/>
    <property type="project" value="UniProtKB-EC"/>
</dbReference>
<dbReference type="NCBIfam" id="NF041582">
    <property type="entry name" value="malolactic"/>
    <property type="match status" value="1"/>
</dbReference>
<dbReference type="PANTHER" id="PTHR23406">
    <property type="entry name" value="MALIC ENZYME-RELATED"/>
    <property type="match status" value="1"/>
</dbReference>
<evidence type="ECO:0000259" key="17">
    <source>
        <dbReference type="SMART" id="SM01274"/>
    </source>
</evidence>
<evidence type="ECO:0000256" key="10">
    <source>
        <dbReference type="ARBA" id="ARBA00066983"/>
    </source>
</evidence>
<keyword evidence="6" id="KW-0520">NAD</keyword>
<evidence type="ECO:0000256" key="13">
    <source>
        <dbReference type="PIRSR" id="PIRSR000106-2"/>
    </source>
</evidence>
<dbReference type="RefSeq" id="WP_277749701.1">
    <property type="nucleotide sequence ID" value="NZ_JARQDV010000001.1"/>
</dbReference>
<evidence type="ECO:0000256" key="15">
    <source>
        <dbReference type="RuleBase" id="RU003427"/>
    </source>
</evidence>
<dbReference type="EMBL" id="JARQDV010000001">
    <property type="protein sequence ID" value="MDT2963594.1"/>
    <property type="molecule type" value="Genomic_DNA"/>
</dbReference>
<dbReference type="Proteomes" id="UP001268896">
    <property type="component" value="Unassembled WGS sequence"/>
</dbReference>
<organism evidence="18 19">
    <name type="scientific">Enterococcus casseliflavus</name>
    <name type="common">Enterococcus flavescens</name>
    <dbReference type="NCBI Taxonomy" id="37734"/>
    <lineage>
        <taxon>Bacteria</taxon>
        <taxon>Bacillati</taxon>
        <taxon>Bacillota</taxon>
        <taxon>Bacilli</taxon>
        <taxon>Lactobacillales</taxon>
        <taxon>Enterococcaceae</taxon>
        <taxon>Enterococcus</taxon>
    </lineage>
</organism>
<comment type="cofactor">
    <cofactor evidence="2">
        <name>Mn(2+)</name>
        <dbReference type="ChEBI" id="CHEBI:29035"/>
    </cofactor>
</comment>
<dbReference type="GO" id="GO:0006108">
    <property type="term" value="P:malate metabolic process"/>
    <property type="evidence" value="ECO:0007669"/>
    <property type="project" value="TreeGrafter"/>
</dbReference>
<dbReference type="PRINTS" id="PR00072">
    <property type="entry name" value="MALOXRDTASE"/>
</dbReference>
<dbReference type="InterPro" id="IPR048182">
    <property type="entry name" value="Malolactic_enz"/>
</dbReference>
<evidence type="ECO:0000256" key="7">
    <source>
        <dbReference type="ARBA" id="ARBA00023211"/>
    </source>
</evidence>
<evidence type="ECO:0000256" key="5">
    <source>
        <dbReference type="ARBA" id="ARBA00022723"/>
    </source>
</evidence>
<dbReference type="AlphaFoldDB" id="A0AAW8UH83"/>
<keyword evidence="7" id="KW-0464">Manganese</keyword>
<keyword evidence="5 14" id="KW-0479">Metal-binding</keyword>
<dbReference type="InterPro" id="IPR012302">
    <property type="entry name" value="Malic_NAD-bd"/>
</dbReference>
<dbReference type="InterPro" id="IPR001891">
    <property type="entry name" value="Malic_OxRdtase"/>
</dbReference>
<dbReference type="GO" id="GO:0004470">
    <property type="term" value="F:malic enzyme activity"/>
    <property type="evidence" value="ECO:0007669"/>
    <property type="project" value="InterPro"/>
</dbReference>
<evidence type="ECO:0000256" key="12">
    <source>
        <dbReference type="PIRSR" id="PIRSR000106-1"/>
    </source>
</evidence>
<dbReference type="InterPro" id="IPR015884">
    <property type="entry name" value="Malic_enzyme_CS"/>
</dbReference>
<gene>
    <name evidence="18" type="ORF">P7I32_03180</name>
</gene>
<comment type="catalytic activity">
    <reaction evidence="9">
        <text>(S)-malate + H(+) = (S)-lactate + CO2</text>
        <dbReference type="Rhea" id="RHEA:46276"/>
        <dbReference type="ChEBI" id="CHEBI:15378"/>
        <dbReference type="ChEBI" id="CHEBI:15589"/>
        <dbReference type="ChEBI" id="CHEBI:16526"/>
        <dbReference type="ChEBI" id="CHEBI:16651"/>
        <dbReference type="EC" id="4.1.1.101"/>
    </reaction>
</comment>
<dbReference type="GO" id="GO:0005829">
    <property type="term" value="C:cytosol"/>
    <property type="evidence" value="ECO:0007669"/>
    <property type="project" value="TreeGrafter"/>
</dbReference>
<dbReference type="NCBIfam" id="NF010052">
    <property type="entry name" value="PRK13529.1"/>
    <property type="match status" value="1"/>
</dbReference>
<evidence type="ECO:0000256" key="9">
    <source>
        <dbReference type="ARBA" id="ARBA00051739"/>
    </source>
</evidence>
<evidence type="ECO:0000256" key="2">
    <source>
        <dbReference type="ARBA" id="ARBA00001936"/>
    </source>
</evidence>
<dbReference type="SUPFAM" id="SSF53223">
    <property type="entry name" value="Aminoacid dehydrogenase-like, N-terminal domain"/>
    <property type="match status" value="1"/>
</dbReference>
<dbReference type="Pfam" id="PF00390">
    <property type="entry name" value="malic"/>
    <property type="match status" value="1"/>
</dbReference>
<dbReference type="GO" id="GO:0016616">
    <property type="term" value="F:oxidoreductase activity, acting on the CH-OH group of donors, NAD or NADP as acceptor"/>
    <property type="evidence" value="ECO:0007669"/>
    <property type="project" value="InterPro"/>
</dbReference>
<dbReference type="FunFam" id="3.40.50.10380:FF:000001">
    <property type="entry name" value="NAD-dependent malic enzyme"/>
    <property type="match status" value="1"/>
</dbReference>
<dbReference type="SMART" id="SM01274">
    <property type="entry name" value="malic"/>
    <property type="match status" value="1"/>
</dbReference>
<evidence type="ECO:0000256" key="11">
    <source>
        <dbReference type="ARBA" id="ARBA00074565"/>
    </source>
</evidence>
<dbReference type="PIRSF" id="PIRSF000106">
    <property type="entry name" value="ME"/>
    <property type="match status" value="1"/>
</dbReference>
<dbReference type="Gene3D" id="3.40.50.720">
    <property type="entry name" value="NAD(P)-binding Rossmann-like Domain"/>
    <property type="match status" value="1"/>
</dbReference>
<evidence type="ECO:0000259" key="16">
    <source>
        <dbReference type="SMART" id="SM00919"/>
    </source>
</evidence>
<dbReference type="Gene3D" id="3.40.50.10380">
    <property type="entry name" value="Malic enzyme, N-terminal domain"/>
    <property type="match status" value="1"/>
</dbReference>
<evidence type="ECO:0000313" key="18">
    <source>
        <dbReference type="EMBL" id="MDT2963594.1"/>
    </source>
</evidence>
<dbReference type="GO" id="GO:0051287">
    <property type="term" value="F:NAD binding"/>
    <property type="evidence" value="ECO:0007669"/>
    <property type="project" value="InterPro"/>
</dbReference>
<reference evidence="18" key="1">
    <citation type="submission" date="2023-03" db="EMBL/GenBank/DDBJ databases">
        <authorList>
            <person name="Shen W."/>
            <person name="Cai J."/>
        </authorList>
    </citation>
    <scope>NUCLEOTIDE SEQUENCE</scope>
    <source>
        <strain evidence="18">K72-2</strain>
    </source>
</reference>
<evidence type="ECO:0000256" key="14">
    <source>
        <dbReference type="PIRSR" id="PIRSR000106-3"/>
    </source>
</evidence>
<comment type="cofactor">
    <cofactor evidence="14">
        <name>Mg(2+)</name>
        <dbReference type="ChEBI" id="CHEBI:18420"/>
    </cofactor>
    <cofactor evidence="14">
        <name>Mn(2+)</name>
        <dbReference type="ChEBI" id="CHEBI:29035"/>
    </cofactor>
    <text evidence="14">Divalent metal cations. Prefers magnesium or manganese.</text>
</comment>
<dbReference type="GO" id="GO:0030145">
    <property type="term" value="F:manganese ion binding"/>
    <property type="evidence" value="ECO:0007669"/>
    <property type="project" value="UniProtKB-ARBA"/>
</dbReference>
<feature type="binding site" evidence="13">
    <location>
        <position position="416"/>
    </location>
    <ligand>
        <name>(S)-malate</name>
        <dbReference type="ChEBI" id="CHEBI:15589"/>
    </ligand>
</feature>
<dbReference type="PANTHER" id="PTHR23406:SF34">
    <property type="entry name" value="NAD-DEPENDENT MALIC ENZYME, MITOCHONDRIAL"/>
    <property type="match status" value="1"/>
</dbReference>
<proteinExistence type="inferred from homology"/>
<comment type="caution">
    <text evidence="18">The sequence shown here is derived from an EMBL/GenBank/DDBJ whole genome shotgun (WGS) entry which is preliminary data.</text>
</comment>
<dbReference type="InterPro" id="IPR046346">
    <property type="entry name" value="Aminoacid_DH-like_N_sf"/>
</dbReference>
<evidence type="ECO:0000313" key="19">
    <source>
        <dbReference type="Proteomes" id="UP001268896"/>
    </source>
</evidence>
<feature type="binding site" evidence="14">
    <location>
        <position position="271"/>
    </location>
    <ligand>
        <name>a divalent metal cation</name>
        <dbReference type="ChEBI" id="CHEBI:60240"/>
    </ligand>
</feature>
<evidence type="ECO:0000256" key="6">
    <source>
        <dbReference type="ARBA" id="ARBA00023027"/>
    </source>
</evidence>
<dbReference type="GO" id="GO:0043464">
    <property type="term" value="P:malolactic fermentation"/>
    <property type="evidence" value="ECO:0007669"/>
    <property type="project" value="InterPro"/>
</dbReference>
<feature type="binding site" evidence="14">
    <location>
        <position position="247"/>
    </location>
    <ligand>
        <name>a divalent metal cation</name>
        <dbReference type="ChEBI" id="CHEBI:60240"/>
    </ligand>
</feature>